<comment type="caution">
    <text evidence="1">The sequence shown here is derived from an EMBL/GenBank/DDBJ whole genome shotgun (WGS) entry which is preliminary data.</text>
</comment>
<protein>
    <submittedName>
        <fullName evidence="1">Wall-associated receptor kinase 5</fullName>
    </submittedName>
</protein>
<keyword evidence="2" id="KW-1185">Reference proteome</keyword>
<keyword evidence="1" id="KW-0418">Kinase</keyword>
<organism evidence="1 2">
    <name type="scientific">Camellia lanceoleosa</name>
    <dbReference type="NCBI Taxonomy" id="1840588"/>
    <lineage>
        <taxon>Eukaryota</taxon>
        <taxon>Viridiplantae</taxon>
        <taxon>Streptophyta</taxon>
        <taxon>Embryophyta</taxon>
        <taxon>Tracheophyta</taxon>
        <taxon>Spermatophyta</taxon>
        <taxon>Magnoliopsida</taxon>
        <taxon>eudicotyledons</taxon>
        <taxon>Gunneridae</taxon>
        <taxon>Pentapetalae</taxon>
        <taxon>asterids</taxon>
        <taxon>Ericales</taxon>
        <taxon>Theaceae</taxon>
        <taxon>Camellia</taxon>
    </lineage>
</organism>
<evidence type="ECO:0000313" key="2">
    <source>
        <dbReference type="Proteomes" id="UP001060215"/>
    </source>
</evidence>
<accession>A0ACC0GBN5</accession>
<keyword evidence="1" id="KW-0675">Receptor</keyword>
<dbReference type="Proteomes" id="UP001060215">
    <property type="component" value="Chromosome 10"/>
</dbReference>
<keyword evidence="1" id="KW-0808">Transferase</keyword>
<proteinExistence type="predicted"/>
<reference evidence="1 2" key="1">
    <citation type="journal article" date="2022" name="Plant J.">
        <title>Chromosome-level genome of Camellia lanceoleosa provides a valuable resource for understanding genome evolution and self-incompatibility.</title>
        <authorList>
            <person name="Gong W."/>
            <person name="Xiao S."/>
            <person name="Wang L."/>
            <person name="Liao Z."/>
            <person name="Chang Y."/>
            <person name="Mo W."/>
            <person name="Hu G."/>
            <person name="Li W."/>
            <person name="Zhao G."/>
            <person name="Zhu H."/>
            <person name="Hu X."/>
            <person name="Ji K."/>
            <person name="Xiang X."/>
            <person name="Song Q."/>
            <person name="Yuan D."/>
            <person name="Jin S."/>
            <person name="Zhang L."/>
        </authorList>
    </citation>
    <scope>NUCLEOTIDE SEQUENCE [LARGE SCALE GENOMIC DNA]</scope>
    <source>
        <strain evidence="1">SQ_2022a</strain>
    </source>
</reference>
<dbReference type="EMBL" id="CM045767">
    <property type="protein sequence ID" value="KAI7998349.1"/>
    <property type="molecule type" value="Genomic_DNA"/>
</dbReference>
<evidence type="ECO:0000313" key="1">
    <source>
        <dbReference type="EMBL" id="KAI7998349.1"/>
    </source>
</evidence>
<name>A0ACC0GBN5_9ERIC</name>
<gene>
    <name evidence="1" type="ORF">LOK49_LG10G00656</name>
</gene>
<sequence length="268" mass="29911">MSGDGKVACRGFRVTTLVAAWIECKRRKKHRNFQQNGGSLLKNQKITIFSEKELVKATEKYDRNRLLGRGGSGAVYKGVLANGSLVAVEISLALDYLHSLAGPSIIHRDVKSMNILLDEKFAAKVSDFGASVLIPFGQTVVDTKIQGTHGYLDLEYLITGLLTAKSDLYSFGVVLMELLTGQKPILKRRNLKENVNFIQYFISLVEQKKISLVLMNRKDVDRRESVQIEAVAKLAVRCLNSSSIERPTMKEVAEQLNGLKKLHEIFEA</sequence>